<dbReference type="SUPFAM" id="SSF52540">
    <property type="entry name" value="P-loop containing nucleoside triphosphate hydrolases"/>
    <property type="match status" value="1"/>
</dbReference>
<sequence>MHRITIENFGPITSFDEKIADLTILIGPQASGKSTISKLIFFFRSIPDELIKYLLSNEKMDKSKNNPFFEFNKELRYKFVGYFGTTKHMKPFNIKYEYSTDKSIRLYLENGYVQINFSENLKKEIFDIFQKVINLKKEIQNQEKSFIDSWDVSYWKANQKSLLEKTRSAIYSAFEDSKTAIFIPAGRSLVATLSDQLQDINPRQLDLLTEGFIDRINLLKKNFSQSFEEIIQDRKKFSVEKIDFESINLAINIIQQIMKGKYVFSDNGEKIFFNDKEYTKLKFSSSGQQEVVWILLLIFTVILERLNVFMVIEEPEAHLYPTAQKEMVALFSLLLNSSNNTLVITTHSPYILSAFNIYLYAAQISEKLDKGNHPIVDKKLRVSPSKLRAYMVERTEDTFSYKSIVDEELGLIRPEEIDEASNAINDLLDRLMEVEELED</sequence>
<evidence type="ECO:0000313" key="3">
    <source>
        <dbReference type="Proteomes" id="UP000198394"/>
    </source>
</evidence>
<name>A0A226QNF4_9BACL</name>
<dbReference type="InterPro" id="IPR027417">
    <property type="entry name" value="P-loop_NTPase"/>
</dbReference>
<evidence type="ECO:0000259" key="1">
    <source>
        <dbReference type="Pfam" id="PF13175"/>
    </source>
</evidence>
<gene>
    <name evidence="2" type="ORF">B9L23_18635</name>
</gene>
<dbReference type="AlphaFoldDB" id="A0A226QNF4"/>
<dbReference type="PANTHER" id="PTHR43581:SF2">
    <property type="entry name" value="EXCINUCLEASE ATPASE SUBUNIT"/>
    <property type="match status" value="1"/>
</dbReference>
<organism evidence="2 3">
    <name type="scientific">Parageobacillus galactosidasius</name>
    <dbReference type="NCBI Taxonomy" id="883812"/>
    <lineage>
        <taxon>Bacteria</taxon>
        <taxon>Bacillati</taxon>
        <taxon>Bacillota</taxon>
        <taxon>Bacilli</taxon>
        <taxon>Bacillales</taxon>
        <taxon>Anoxybacillaceae</taxon>
        <taxon>Parageobacillus</taxon>
    </lineage>
</organism>
<keyword evidence="3" id="KW-1185">Reference proteome</keyword>
<proteinExistence type="predicted"/>
<evidence type="ECO:0000313" key="2">
    <source>
        <dbReference type="EMBL" id="OXB93120.1"/>
    </source>
</evidence>
<accession>A0A226QNF4</accession>
<dbReference type="Pfam" id="PF13175">
    <property type="entry name" value="AAA_15"/>
    <property type="match status" value="1"/>
</dbReference>
<protein>
    <recommendedName>
        <fullName evidence="1">Endonuclease GajA/Old nuclease/RecF-like AAA domain-containing protein</fullName>
    </recommendedName>
</protein>
<reference evidence="2 3" key="1">
    <citation type="submission" date="2017-04" db="EMBL/GenBank/DDBJ databases">
        <title>The genome sequence of Parageobacillus galactosidasius DSM 18751.</title>
        <authorList>
            <person name="Ramaloko W.T."/>
            <person name="Koen N."/>
            <person name="Polliack S."/>
            <person name="Aliyu H."/>
            <person name="Lebre P."/>
            <person name="Mohr T."/>
            <person name="Oswald F."/>
            <person name="Zwick M."/>
            <person name="Neumann A."/>
            <person name="Syldatk C."/>
            <person name="Cowan D."/>
            <person name="De Maayer P."/>
        </authorList>
    </citation>
    <scope>NUCLEOTIDE SEQUENCE [LARGE SCALE GENOMIC DNA]</scope>
    <source>
        <strain evidence="2 3">DSM 18751</strain>
    </source>
</reference>
<dbReference type="PANTHER" id="PTHR43581">
    <property type="entry name" value="ATP/GTP PHOSPHATASE"/>
    <property type="match status" value="1"/>
</dbReference>
<dbReference type="InterPro" id="IPR041685">
    <property type="entry name" value="AAA_GajA/Old/RecF-like"/>
</dbReference>
<feature type="domain" description="Endonuclease GajA/Old nuclease/RecF-like AAA" evidence="1">
    <location>
        <begin position="2"/>
        <end position="351"/>
    </location>
</feature>
<dbReference type="EMBL" id="NDYL01000002">
    <property type="protein sequence ID" value="OXB93120.1"/>
    <property type="molecule type" value="Genomic_DNA"/>
</dbReference>
<comment type="caution">
    <text evidence="2">The sequence shown here is derived from an EMBL/GenBank/DDBJ whole genome shotgun (WGS) entry which is preliminary data.</text>
</comment>
<dbReference type="Gene3D" id="3.40.50.300">
    <property type="entry name" value="P-loop containing nucleotide triphosphate hydrolases"/>
    <property type="match status" value="1"/>
</dbReference>
<dbReference type="InterPro" id="IPR051396">
    <property type="entry name" value="Bact_Antivir_Def_Nuclease"/>
</dbReference>
<dbReference type="RefSeq" id="WP_089098219.1">
    <property type="nucleotide sequence ID" value="NZ_NDYL01000002.1"/>
</dbReference>
<dbReference type="Proteomes" id="UP000198394">
    <property type="component" value="Unassembled WGS sequence"/>
</dbReference>